<dbReference type="SUPFAM" id="SSF52980">
    <property type="entry name" value="Restriction endonuclease-like"/>
    <property type="match status" value="1"/>
</dbReference>
<protein>
    <recommendedName>
        <fullName evidence="5">DUF1887 family protein</fullName>
    </recommendedName>
</protein>
<feature type="domain" description="Card1 endonuclease" evidence="1">
    <location>
        <begin position="198"/>
        <end position="306"/>
    </location>
</feature>
<dbReference type="AlphaFoldDB" id="A0A401XLZ0"/>
<gene>
    <name evidence="3" type="ORF">JCM31826_14960</name>
</gene>
<dbReference type="InterPro" id="IPR015093">
    <property type="entry name" value="Card1_endonucl_dom"/>
</dbReference>
<evidence type="ECO:0008006" key="5">
    <source>
        <dbReference type="Google" id="ProtNLM"/>
    </source>
</evidence>
<evidence type="ECO:0000259" key="1">
    <source>
        <dbReference type="Pfam" id="PF09002"/>
    </source>
</evidence>
<accession>A0A401XLZ0</accession>
<name>A0A401XLZ0_9FLAO</name>
<evidence type="ECO:0000313" key="4">
    <source>
        <dbReference type="Proteomes" id="UP000286715"/>
    </source>
</evidence>
<evidence type="ECO:0000313" key="3">
    <source>
        <dbReference type="EMBL" id="GCD78014.1"/>
    </source>
</evidence>
<dbReference type="Pfam" id="PF09002">
    <property type="entry name" value="Card1_endonuc"/>
    <property type="match status" value="1"/>
</dbReference>
<organism evidence="3 4">
    <name type="scientific">Thermaurantimonas aggregans</name>
    <dbReference type="NCBI Taxonomy" id="2173829"/>
    <lineage>
        <taxon>Bacteria</taxon>
        <taxon>Pseudomonadati</taxon>
        <taxon>Bacteroidota</taxon>
        <taxon>Flavobacteriia</taxon>
        <taxon>Flavobacteriales</taxon>
        <taxon>Schleiferiaceae</taxon>
        <taxon>Thermaurantimonas</taxon>
    </lineage>
</organism>
<dbReference type="OrthoDB" id="9785117at2"/>
<dbReference type="Gene3D" id="3.40.1350.10">
    <property type="match status" value="1"/>
</dbReference>
<keyword evidence="4" id="KW-1185">Reference proteome</keyword>
<feature type="domain" description="Card1 CARF" evidence="2">
    <location>
        <begin position="3"/>
        <end position="133"/>
    </location>
</feature>
<dbReference type="InterPro" id="IPR056339">
    <property type="entry name" value="CARF_Card1"/>
</dbReference>
<dbReference type="EMBL" id="BHZE01000014">
    <property type="protein sequence ID" value="GCD78014.1"/>
    <property type="molecule type" value="Genomic_DNA"/>
</dbReference>
<sequence>MRILISTISDQPMPNYLLIKELKDIDHYVFITTQKMEAKGKCETLATTAGITSERYTKVIVSENDLHQNLSKYTEVDVLNREEATYLVNVTGGTKLMSIGMWYYFSNRKNTEFYYVPFSAKGYEKVYSNKSAEFIEFTYFMGAEEYLNLHGMNCECKTEIKSDKWCNNVWQYLLKSEFNTQKLPLEFKNQDGSINGNLYGDWFEQYIYLSIKRKLNLEDKYIKLGIKLKEINPTHTVESAMNDNEIDVLVLYKNQPFVIECKTVHDPIKIKSTTLLNQMYKVASLNKRFGLSARSILITLAKLETLSEETRNNLRLKASLMGNIELFGNTDLQRNKIIQLIKNT</sequence>
<dbReference type="Pfam" id="PF23400">
    <property type="entry name" value="CARF_Card1"/>
    <property type="match status" value="1"/>
</dbReference>
<comment type="caution">
    <text evidence="3">The sequence shown here is derived from an EMBL/GenBank/DDBJ whole genome shotgun (WGS) entry which is preliminary data.</text>
</comment>
<dbReference type="InterPro" id="IPR011335">
    <property type="entry name" value="Restrct_endonuc-II-like"/>
</dbReference>
<reference evidence="3 4" key="1">
    <citation type="submission" date="2018-11" db="EMBL/GenBank/DDBJ databases">
        <title>Schleiferia aggregans sp. nov., a moderately thermophilic heterotrophic bacterium isolated from microbial mats at a terrestrial hot spring.</title>
        <authorList>
            <person name="Iino T."/>
            <person name="Ohkuma M."/>
            <person name="Haruta S."/>
        </authorList>
    </citation>
    <scope>NUCLEOTIDE SEQUENCE [LARGE SCALE GENOMIC DNA]</scope>
    <source>
        <strain evidence="3 4">LA</strain>
    </source>
</reference>
<dbReference type="GO" id="GO:0003676">
    <property type="term" value="F:nucleic acid binding"/>
    <property type="evidence" value="ECO:0007669"/>
    <property type="project" value="InterPro"/>
</dbReference>
<evidence type="ECO:0000259" key="2">
    <source>
        <dbReference type="Pfam" id="PF23400"/>
    </source>
</evidence>
<dbReference type="InterPro" id="IPR011856">
    <property type="entry name" value="tRNA_endonuc-like_dom_sf"/>
</dbReference>
<proteinExistence type="predicted"/>
<dbReference type="RefSeq" id="WP_124398077.1">
    <property type="nucleotide sequence ID" value="NZ_BHZE01000014.1"/>
</dbReference>
<dbReference type="Proteomes" id="UP000286715">
    <property type="component" value="Unassembled WGS sequence"/>
</dbReference>
<dbReference type="Gene3D" id="3.40.50.10770">
    <property type="entry name" value="Hypothetical protein VC1899 like domain (Restriction endonuclease-like)"/>
    <property type="match status" value="1"/>
</dbReference>